<dbReference type="SMART" id="SM00530">
    <property type="entry name" value="HTH_XRE"/>
    <property type="match status" value="1"/>
</dbReference>
<dbReference type="GO" id="GO:0003677">
    <property type="term" value="F:DNA binding"/>
    <property type="evidence" value="ECO:0007669"/>
    <property type="project" value="InterPro"/>
</dbReference>
<protein>
    <submittedName>
        <fullName evidence="2">Transcriptional regulator</fullName>
    </submittedName>
</protein>
<evidence type="ECO:0000259" key="1">
    <source>
        <dbReference type="PROSITE" id="PS50943"/>
    </source>
</evidence>
<gene>
    <name evidence="2" type="ORF">ALGA_2525</name>
</gene>
<proteinExistence type="predicted"/>
<organism evidence="2 3">
    <name type="scientific">Labilibaculum antarcticum</name>
    <dbReference type="NCBI Taxonomy" id="1717717"/>
    <lineage>
        <taxon>Bacteria</taxon>
        <taxon>Pseudomonadati</taxon>
        <taxon>Bacteroidota</taxon>
        <taxon>Bacteroidia</taxon>
        <taxon>Marinilabiliales</taxon>
        <taxon>Marinifilaceae</taxon>
        <taxon>Labilibaculum</taxon>
    </lineage>
</organism>
<name>A0A1Y1CKD8_9BACT</name>
<evidence type="ECO:0000313" key="3">
    <source>
        <dbReference type="Proteomes" id="UP000218267"/>
    </source>
</evidence>
<dbReference type="CDD" id="cd00093">
    <property type="entry name" value="HTH_XRE"/>
    <property type="match status" value="1"/>
</dbReference>
<dbReference type="KEGG" id="mbas:ALGA_2525"/>
<feature type="domain" description="HTH cro/C1-type" evidence="1">
    <location>
        <begin position="20"/>
        <end position="71"/>
    </location>
</feature>
<sequence>MYSLSTTPAEVSKALAVRHKALRKQLKLSQTEMAERSGVSLGSLKRFENTGKISLESLLKLTHLLNRLKDFENVFQPREDQSNLENLFTSKA</sequence>
<dbReference type="InterPro" id="IPR001387">
    <property type="entry name" value="Cro/C1-type_HTH"/>
</dbReference>
<dbReference type="Pfam" id="PF01381">
    <property type="entry name" value="HTH_3"/>
    <property type="match status" value="1"/>
</dbReference>
<evidence type="ECO:0000313" key="2">
    <source>
        <dbReference type="EMBL" id="BAX80847.1"/>
    </source>
</evidence>
<accession>A0A1Y1CKD8</accession>
<dbReference type="PROSITE" id="PS50943">
    <property type="entry name" value="HTH_CROC1"/>
    <property type="match status" value="1"/>
</dbReference>
<dbReference type="Gene3D" id="1.10.260.40">
    <property type="entry name" value="lambda repressor-like DNA-binding domains"/>
    <property type="match status" value="1"/>
</dbReference>
<dbReference type="RefSeq" id="WP_096429687.1">
    <property type="nucleotide sequence ID" value="NZ_AP018042.1"/>
</dbReference>
<dbReference type="OrthoDB" id="129830at2"/>
<dbReference type="Proteomes" id="UP000218267">
    <property type="component" value="Chromosome"/>
</dbReference>
<dbReference type="SUPFAM" id="SSF47413">
    <property type="entry name" value="lambda repressor-like DNA-binding domains"/>
    <property type="match status" value="1"/>
</dbReference>
<keyword evidence="3" id="KW-1185">Reference proteome</keyword>
<dbReference type="InterPro" id="IPR010982">
    <property type="entry name" value="Lambda_DNA-bd_dom_sf"/>
</dbReference>
<dbReference type="EMBL" id="AP018042">
    <property type="protein sequence ID" value="BAX80847.1"/>
    <property type="molecule type" value="Genomic_DNA"/>
</dbReference>
<reference evidence="2 3" key="1">
    <citation type="journal article" date="2018" name="Mar. Genomics">
        <title>Complete genome sequence of Marinifilaceae bacterium strain SPP2, isolated from the Antarctic marine sediment.</title>
        <authorList>
            <person name="Watanabe M."/>
            <person name="Kojima H."/>
            <person name="Fukui M."/>
        </authorList>
    </citation>
    <scope>NUCLEOTIDE SEQUENCE [LARGE SCALE GENOMIC DNA]</scope>
    <source>
        <strain evidence="2 3">SPP2</strain>
    </source>
</reference>
<dbReference type="AlphaFoldDB" id="A0A1Y1CKD8"/>
<reference evidence="3" key="2">
    <citation type="journal article" date="2020" name="Antonie Van Leeuwenhoek">
        <title>Labilibaculum antarcticum sp. nov., a novel facultative anaerobic, psychrotorelant bacterium isolated from marine sediment of Antarctica.</title>
        <authorList>
            <person name="Watanabe M."/>
            <person name="Kojima H."/>
            <person name="Fukui M."/>
        </authorList>
    </citation>
    <scope>NUCLEOTIDE SEQUENCE [LARGE SCALE GENOMIC DNA]</scope>
    <source>
        <strain evidence="3">SPP2</strain>
    </source>
</reference>